<dbReference type="InterPro" id="IPR016140">
    <property type="entry name" value="Bifunc_inhib/LTP/seed_store"/>
</dbReference>
<comment type="similarity">
    <text evidence="1">Belongs to the plant LTP family.</text>
</comment>
<evidence type="ECO:0000256" key="2">
    <source>
        <dbReference type="SAM" id="SignalP"/>
    </source>
</evidence>
<dbReference type="InterPro" id="IPR000528">
    <property type="entry name" value="Plant_nsLTP"/>
</dbReference>
<dbReference type="RefSeq" id="XP_039142724.1">
    <property type="nucleotide sequence ID" value="XM_039286790.1"/>
</dbReference>
<dbReference type="PROSITE" id="PS00597">
    <property type="entry name" value="PLANT_LTP"/>
    <property type="match status" value="1"/>
</dbReference>
<dbReference type="Pfam" id="PF00234">
    <property type="entry name" value="Tryp_alpha_amyl"/>
    <property type="match status" value="1"/>
</dbReference>
<dbReference type="PANTHER" id="PTHR33076">
    <property type="entry name" value="NON-SPECIFIC LIPID-TRANSFER PROTEIN 2-RELATED"/>
    <property type="match status" value="1"/>
</dbReference>
<dbReference type="GO" id="GO:0006869">
    <property type="term" value="P:lipid transport"/>
    <property type="evidence" value="ECO:0007669"/>
    <property type="project" value="InterPro"/>
</dbReference>
<dbReference type="InterPro" id="IPR036312">
    <property type="entry name" value="Bifun_inhib/LTP/seed_sf"/>
</dbReference>
<dbReference type="CDD" id="cd01960">
    <property type="entry name" value="nsLTP1"/>
    <property type="match status" value="1"/>
</dbReference>
<protein>
    <recommendedName>
        <fullName evidence="1">Non-specific lipid-transfer protein</fullName>
    </recommendedName>
</protein>
<name>A0AB40CXE8_DIOCR</name>
<dbReference type="SMART" id="SM00499">
    <property type="entry name" value="AAI"/>
    <property type="match status" value="1"/>
</dbReference>
<dbReference type="PRINTS" id="PR00382">
    <property type="entry name" value="LIPIDTRNSFER"/>
</dbReference>
<keyword evidence="2" id="KW-0732">Signal</keyword>
<dbReference type="AlphaFoldDB" id="A0AB40CXE8"/>
<keyword evidence="4" id="KW-1185">Reference proteome</keyword>
<comment type="function">
    <text evidence="1">Plant non-specific lipid-transfer proteins transfer phospholipids as well as galactolipids across membranes. May play a role in wax or cutin deposition in the cell walls of expanding epidermal cells and certain secretory tissues.</text>
</comment>
<keyword evidence="1" id="KW-0446">Lipid-binding</keyword>
<feature type="signal peptide" evidence="2">
    <location>
        <begin position="1"/>
        <end position="28"/>
    </location>
</feature>
<dbReference type="Gene3D" id="1.10.110.10">
    <property type="entry name" value="Plant lipid-transfer and hydrophobic proteins"/>
    <property type="match status" value="1"/>
</dbReference>
<proteinExistence type="inferred from homology"/>
<dbReference type="GeneID" id="120280066"/>
<organism evidence="4 5">
    <name type="scientific">Dioscorea cayennensis subsp. rotundata</name>
    <name type="common">White Guinea yam</name>
    <name type="synonym">Dioscorea rotundata</name>
    <dbReference type="NCBI Taxonomy" id="55577"/>
    <lineage>
        <taxon>Eukaryota</taxon>
        <taxon>Viridiplantae</taxon>
        <taxon>Streptophyta</taxon>
        <taxon>Embryophyta</taxon>
        <taxon>Tracheophyta</taxon>
        <taxon>Spermatophyta</taxon>
        <taxon>Magnoliopsida</taxon>
        <taxon>Liliopsida</taxon>
        <taxon>Dioscoreales</taxon>
        <taxon>Dioscoreaceae</taxon>
        <taxon>Dioscorea</taxon>
    </lineage>
</organism>
<accession>A0AB40CXE8</accession>
<dbReference type="GO" id="GO:0008289">
    <property type="term" value="F:lipid binding"/>
    <property type="evidence" value="ECO:0007669"/>
    <property type="project" value="UniProtKB-KW"/>
</dbReference>
<dbReference type="Proteomes" id="UP001515500">
    <property type="component" value="Chromosome 17"/>
</dbReference>
<sequence>MINMRIQTVVTLLLMIIFLQNFIINSEGVIQCSDVLKDISSCTSYLKSGSGSPSAACCSGISKLNSAASTSADKKAACKCLLSAAQKIKPDAAAAKGLPSSCGISLPYTISTSIDCSKVN</sequence>
<evidence type="ECO:0000259" key="3">
    <source>
        <dbReference type="SMART" id="SM00499"/>
    </source>
</evidence>
<gene>
    <name evidence="5" type="primary">LOC120280066</name>
</gene>
<feature type="chain" id="PRO_5044252125" description="Non-specific lipid-transfer protein" evidence="2">
    <location>
        <begin position="29"/>
        <end position="120"/>
    </location>
</feature>
<evidence type="ECO:0000256" key="1">
    <source>
        <dbReference type="RuleBase" id="RU000628"/>
    </source>
</evidence>
<reference evidence="5" key="1">
    <citation type="submission" date="2025-08" db="UniProtKB">
        <authorList>
            <consortium name="RefSeq"/>
        </authorList>
    </citation>
    <scope>IDENTIFICATION</scope>
</reference>
<evidence type="ECO:0000313" key="4">
    <source>
        <dbReference type="Proteomes" id="UP001515500"/>
    </source>
</evidence>
<feature type="domain" description="Bifunctional inhibitor/plant lipid transfer protein/seed storage helical" evidence="3">
    <location>
        <begin position="32"/>
        <end position="116"/>
    </location>
</feature>
<evidence type="ECO:0000313" key="5">
    <source>
        <dbReference type="RefSeq" id="XP_039142724.1"/>
    </source>
</evidence>
<dbReference type="SUPFAM" id="SSF47699">
    <property type="entry name" value="Bifunctional inhibitor/lipid-transfer protein/seed storage 2S albumin"/>
    <property type="match status" value="1"/>
</dbReference>
<keyword evidence="1" id="KW-0813">Transport</keyword>